<reference evidence="2" key="1">
    <citation type="journal article" date="2020" name="BMC Genomics">
        <title>Correction to: Identification and distribution of gene clusters required for synthesis of sphingolipid metabolism inhibitors in diverse species of the filamentous fungus Fusarium.</title>
        <authorList>
            <person name="Kim H.S."/>
            <person name="Lohmar J.M."/>
            <person name="Busman M."/>
            <person name="Brown D.W."/>
            <person name="Naumann T.A."/>
            <person name="Divon H.H."/>
            <person name="Lysoe E."/>
            <person name="Uhlig S."/>
            <person name="Proctor R.H."/>
        </authorList>
    </citation>
    <scope>NUCLEOTIDE SEQUENCE</scope>
    <source>
        <strain evidence="2">NRRL 22465</strain>
    </source>
</reference>
<dbReference type="InterPro" id="IPR023213">
    <property type="entry name" value="CAT-like_dom_sf"/>
</dbReference>
<evidence type="ECO:0000256" key="1">
    <source>
        <dbReference type="ARBA" id="ARBA00022679"/>
    </source>
</evidence>
<dbReference type="Pfam" id="PF02458">
    <property type="entry name" value="Transferase"/>
    <property type="match status" value="1"/>
</dbReference>
<organism evidence="2 3">
    <name type="scientific">Fusarium zealandicum</name>
    <dbReference type="NCBI Taxonomy" id="1053134"/>
    <lineage>
        <taxon>Eukaryota</taxon>
        <taxon>Fungi</taxon>
        <taxon>Dikarya</taxon>
        <taxon>Ascomycota</taxon>
        <taxon>Pezizomycotina</taxon>
        <taxon>Sordariomycetes</taxon>
        <taxon>Hypocreomycetidae</taxon>
        <taxon>Hypocreales</taxon>
        <taxon>Nectriaceae</taxon>
        <taxon>Fusarium</taxon>
        <taxon>Fusarium staphyleae species complex</taxon>
    </lineage>
</organism>
<dbReference type="OrthoDB" id="21502at2759"/>
<dbReference type="Gene3D" id="3.30.559.10">
    <property type="entry name" value="Chloramphenicol acetyltransferase-like domain"/>
    <property type="match status" value="2"/>
</dbReference>
<proteinExistence type="predicted"/>
<gene>
    <name evidence="2" type="ORF">FZEAL_1819</name>
</gene>
<dbReference type="Proteomes" id="UP000635477">
    <property type="component" value="Unassembled WGS sequence"/>
</dbReference>
<dbReference type="InterPro" id="IPR050317">
    <property type="entry name" value="Plant_Fungal_Acyltransferase"/>
</dbReference>
<dbReference type="AlphaFoldDB" id="A0A8H4XNC6"/>
<reference evidence="2" key="2">
    <citation type="submission" date="2020-05" db="EMBL/GenBank/DDBJ databases">
        <authorList>
            <person name="Kim H.-S."/>
            <person name="Proctor R.H."/>
            <person name="Brown D.W."/>
        </authorList>
    </citation>
    <scope>NUCLEOTIDE SEQUENCE</scope>
    <source>
        <strain evidence="2">NRRL 22465</strain>
    </source>
</reference>
<protein>
    <submittedName>
        <fullName evidence="2">Uncharacterized protein</fullName>
    </submittedName>
</protein>
<dbReference type="PANTHER" id="PTHR31642">
    <property type="entry name" value="TRICHOTHECENE 3-O-ACETYLTRANSFERASE"/>
    <property type="match status" value="1"/>
</dbReference>
<accession>A0A8H4XNC6</accession>
<dbReference type="EMBL" id="JABEYC010000108">
    <property type="protein sequence ID" value="KAF4982587.1"/>
    <property type="molecule type" value="Genomic_DNA"/>
</dbReference>
<keyword evidence="3" id="KW-1185">Reference proteome</keyword>
<sequence length="467" mass="52940">MEAIPVPLSDRPNPVDNLRTRTFFISRNRLDNDILKRGLDTLIREHWRKLGGRLVTSQETKQLEYHVPHMFEEGYVLFNWTSKIVENSIHDTEELSKLISPGQKIDLLPSMDEIDKLLRPSDWPYERKHEPPNSPLLYVHLTIFNDSTAVAISCPHTVADQSGLGNIVKAWLGLVEGRPPPAMIGYSDDVLASEESNIESFQKEDREGRMRVRNRWDQTLVVAGIVLDLVKNMKEESHVVFMPIQLVQSLRERITKTLADTYEVAPDISNGDVLTAVFTKLAQMHDESKRTIDLSQTINLRGRIPSLPKETCDGFIHNSVHYATSTFQYNPSTPLHDIALYNRKAINKALEESDIKSGVRALREVAQHGQVMLICEPFHKLYSASNWCGAWQGIDFSKAAKEPTENSGDGQELIVLGQSKAARTPGRNRIVIMCRTNEGFWCDFAAPLKAMPFIREHLASDPLLERL</sequence>
<evidence type="ECO:0000313" key="2">
    <source>
        <dbReference type="EMBL" id="KAF4982587.1"/>
    </source>
</evidence>
<dbReference type="GO" id="GO:0016747">
    <property type="term" value="F:acyltransferase activity, transferring groups other than amino-acyl groups"/>
    <property type="evidence" value="ECO:0007669"/>
    <property type="project" value="TreeGrafter"/>
</dbReference>
<comment type="caution">
    <text evidence="2">The sequence shown here is derived from an EMBL/GenBank/DDBJ whole genome shotgun (WGS) entry which is preliminary data.</text>
</comment>
<keyword evidence="1" id="KW-0808">Transferase</keyword>
<evidence type="ECO:0000313" key="3">
    <source>
        <dbReference type="Proteomes" id="UP000635477"/>
    </source>
</evidence>
<dbReference type="PANTHER" id="PTHR31642:SF310">
    <property type="entry name" value="FATTY ALCOHOL:CAFFEOYL-COA ACYLTRANSFERASE"/>
    <property type="match status" value="1"/>
</dbReference>
<name>A0A8H4XNC6_9HYPO</name>